<dbReference type="STRING" id="554155.C5FEP7"/>
<proteinExistence type="predicted"/>
<dbReference type="EMBL" id="DS995701">
    <property type="protein sequence ID" value="EEQ28370.1"/>
    <property type="molecule type" value="Genomic_DNA"/>
</dbReference>
<dbReference type="HOGENOM" id="CLU_054614_2_0_1"/>
<organism evidence="1 2">
    <name type="scientific">Arthroderma otae (strain ATCC MYA-4605 / CBS 113480)</name>
    <name type="common">Microsporum canis</name>
    <dbReference type="NCBI Taxonomy" id="554155"/>
    <lineage>
        <taxon>Eukaryota</taxon>
        <taxon>Fungi</taxon>
        <taxon>Dikarya</taxon>
        <taxon>Ascomycota</taxon>
        <taxon>Pezizomycotina</taxon>
        <taxon>Eurotiomycetes</taxon>
        <taxon>Eurotiomycetidae</taxon>
        <taxon>Onygenales</taxon>
        <taxon>Arthrodermataceae</taxon>
        <taxon>Microsporum</taxon>
    </lineage>
</organism>
<gene>
    <name evidence="1" type="ORF">MCYG_01259</name>
</gene>
<dbReference type="AlphaFoldDB" id="C5FEP7"/>
<dbReference type="OMA" id="PENEVEW"/>
<sequence length="268" mass="30594">MPTLSEVSYSRQDCIAAFRDYFHFLTTMYLAEDAILEPPEGGWPSVTNEAMRAVGKNEEVASLLRYLPYVATTSAGESAAQVMPYLYFADWPEDCAQINSGRLTGEAARETSESYLDAERVPPHVVSLTSGGRHNTAILLDTKLGIILWPECPVEIRCHAFRDEIQDDAYDYAPENEADWRGGGSWAITDFFEVLKNEFRQLYFVPLNSRTLYDTYIQLIGDLKDIIPMLQEMYRKHGWPNMELYNKRKCLAAVLAVLEDKYPDYADR</sequence>
<dbReference type="OrthoDB" id="4166971at2759"/>
<keyword evidence="2" id="KW-1185">Reference proteome</keyword>
<name>C5FEP7_ARTOC</name>
<dbReference type="Proteomes" id="UP000002035">
    <property type="component" value="Unassembled WGS sequence"/>
</dbReference>
<dbReference type="VEuPathDB" id="FungiDB:MCYG_01259"/>
<dbReference type="RefSeq" id="XP_002851154.1">
    <property type="nucleotide sequence ID" value="XM_002851108.1"/>
</dbReference>
<evidence type="ECO:0000313" key="1">
    <source>
        <dbReference type="EMBL" id="EEQ28370.1"/>
    </source>
</evidence>
<evidence type="ECO:0000313" key="2">
    <source>
        <dbReference type="Proteomes" id="UP000002035"/>
    </source>
</evidence>
<accession>C5FEP7</accession>
<reference evidence="2" key="1">
    <citation type="journal article" date="2012" name="MBio">
        <title>Comparative genome analysis of Trichophyton rubrum and related dermatophytes reveals candidate genes involved in infection.</title>
        <authorList>
            <person name="Martinez D.A."/>
            <person name="Oliver B.G."/>
            <person name="Graeser Y."/>
            <person name="Goldberg J.M."/>
            <person name="Li W."/>
            <person name="Martinez-Rossi N.M."/>
            <person name="Monod M."/>
            <person name="Shelest E."/>
            <person name="Barton R.C."/>
            <person name="Birch E."/>
            <person name="Brakhage A.A."/>
            <person name="Chen Z."/>
            <person name="Gurr S.J."/>
            <person name="Heiman D."/>
            <person name="Heitman J."/>
            <person name="Kosti I."/>
            <person name="Rossi A."/>
            <person name="Saif S."/>
            <person name="Samalova M."/>
            <person name="Saunders C.W."/>
            <person name="Shea T."/>
            <person name="Summerbell R.C."/>
            <person name="Xu J."/>
            <person name="Young S."/>
            <person name="Zeng Q."/>
            <person name="Birren B.W."/>
            <person name="Cuomo C.A."/>
            <person name="White T.C."/>
        </authorList>
    </citation>
    <scope>NUCLEOTIDE SEQUENCE [LARGE SCALE GENOMIC DNA]</scope>
    <source>
        <strain evidence="2">ATCC MYA-4605 / CBS 113480</strain>
    </source>
</reference>
<dbReference type="GeneID" id="9228777"/>
<protein>
    <submittedName>
        <fullName evidence="1">Uncharacterized protein</fullName>
    </submittedName>
</protein>
<dbReference type="eggNOG" id="ENOG502SMEB">
    <property type="taxonomic scope" value="Eukaryota"/>
</dbReference>